<keyword evidence="3" id="KW-1185">Reference proteome</keyword>
<sequence length="232" mass="25897">MAGSVRFESSSASPEDLPFSGGYPNGQRGNYSFDRSGSFREGSEGRIFGSASSMSRGISTSTGDAPLKTILLELLIQSLLHQWLQRILKRFKSSVSDSIIKARGRVKRLEDSIHKLTKYCESSNSKKQQRNEMLTNERSGGLNLLKGTLMQRNSPDLLTQRLEDRTKNIVLNKRVRSSVAETRAEGRTNIPARQPHSMVKDRDMLKDGGDVSDLVEEKIRRLPAGGEGWDKK</sequence>
<feature type="compositionally biased region" description="Polar residues" evidence="1">
    <location>
        <begin position="122"/>
        <end position="138"/>
    </location>
</feature>
<comment type="caution">
    <text evidence="2">The sequence shown here is derived from an EMBL/GenBank/DDBJ whole genome shotgun (WGS) entry which is preliminary data.</text>
</comment>
<accession>A0AAD5NGD7</accession>
<dbReference type="PANTHER" id="PTHR31115">
    <property type="entry name" value="OS05G0107300 PROTEIN"/>
    <property type="match status" value="1"/>
</dbReference>
<name>A0AAD5NGD7_ACENE</name>
<evidence type="ECO:0000313" key="3">
    <source>
        <dbReference type="Proteomes" id="UP001064489"/>
    </source>
</evidence>
<feature type="region of interest" description="Disordered" evidence="1">
    <location>
        <begin position="192"/>
        <end position="211"/>
    </location>
</feature>
<dbReference type="AlphaFoldDB" id="A0AAD5NGD7"/>
<dbReference type="EMBL" id="JAJSOW010000107">
    <property type="protein sequence ID" value="KAI9156794.1"/>
    <property type="molecule type" value="Genomic_DNA"/>
</dbReference>
<evidence type="ECO:0000313" key="2">
    <source>
        <dbReference type="EMBL" id="KAI9156794.1"/>
    </source>
</evidence>
<feature type="region of interest" description="Disordered" evidence="1">
    <location>
        <begin position="1"/>
        <end position="36"/>
    </location>
</feature>
<evidence type="ECO:0000256" key="1">
    <source>
        <dbReference type="SAM" id="MobiDB-lite"/>
    </source>
</evidence>
<dbReference type="Proteomes" id="UP001064489">
    <property type="component" value="Chromosome 12"/>
</dbReference>
<reference evidence="2" key="1">
    <citation type="journal article" date="2022" name="Plant J.">
        <title>Strategies of tolerance reflected in two North American maple genomes.</title>
        <authorList>
            <person name="McEvoy S.L."/>
            <person name="Sezen U.U."/>
            <person name="Trouern-Trend A."/>
            <person name="McMahon S.M."/>
            <person name="Schaberg P.G."/>
            <person name="Yang J."/>
            <person name="Wegrzyn J.L."/>
            <person name="Swenson N.G."/>
        </authorList>
    </citation>
    <scope>NUCLEOTIDE SEQUENCE</scope>
    <source>
        <strain evidence="2">91603</strain>
    </source>
</reference>
<protein>
    <submittedName>
        <fullName evidence="2">Uncharacterized protein</fullName>
    </submittedName>
</protein>
<feature type="region of interest" description="Disordered" evidence="1">
    <location>
        <begin position="122"/>
        <end position="143"/>
    </location>
</feature>
<feature type="compositionally biased region" description="Basic and acidic residues" evidence="1">
    <location>
        <begin position="198"/>
        <end position="211"/>
    </location>
</feature>
<gene>
    <name evidence="2" type="ORF">LWI28_012281</name>
</gene>
<reference evidence="2" key="2">
    <citation type="submission" date="2023-02" db="EMBL/GenBank/DDBJ databases">
        <authorList>
            <person name="Swenson N.G."/>
            <person name="Wegrzyn J.L."/>
            <person name="Mcevoy S.L."/>
        </authorList>
    </citation>
    <scope>NUCLEOTIDE SEQUENCE</scope>
    <source>
        <strain evidence="2">91603</strain>
        <tissue evidence="2">Leaf</tissue>
    </source>
</reference>
<dbReference type="PANTHER" id="PTHR31115:SF2">
    <property type="entry name" value="OS05G0107300 PROTEIN"/>
    <property type="match status" value="1"/>
</dbReference>
<proteinExistence type="predicted"/>
<organism evidence="2 3">
    <name type="scientific">Acer negundo</name>
    <name type="common">Box elder</name>
    <dbReference type="NCBI Taxonomy" id="4023"/>
    <lineage>
        <taxon>Eukaryota</taxon>
        <taxon>Viridiplantae</taxon>
        <taxon>Streptophyta</taxon>
        <taxon>Embryophyta</taxon>
        <taxon>Tracheophyta</taxon>
        <taxon>Spermatophyta</taxon>
        <taxon>Magnoliopsida</taxon>
        <taxon>eudicotyledons</taxon>
        <taxon>Gunneridae</taxon>
        <taxon>Pentapetalae</taxon>
        <taxon>rosids</taxon>
        <taxon>malvids</taxon>
        <taxon>Sapindales</taxon>
        <taxon>Sapindaceae</taxon>
        <taxon>Hippocastanoideae</taxon>
        <taxon>Acereae</taxon>
        <taxon>Acer</taxon>
    </lineage>
</organism>